<dbReference type="SUPFAM" id="SSF52540">
    <property type="entry name" value="P-loop containing nucleoside triphosphate hydrolases"/>
    <property type="match status" value="1"/>
</dbReference>
<dbReference type="SUPFAM" id="SSF48452">
    <property type="entry name" value="TPR-like"/>
    <property type="match status" value="2"/>
</dbReference>
<dbReference type="OrthoDB" id="431454at2759"/>
<dbReference type="STRING" id="1314776.A0A165ZMV5"/>
<organism evidence="2 3">
    <name type="scientific">Sistotremastrum suecicum HHB10207 ss-3</name>
    <dbReference type="NCBI Taxonomy" id="1314776"/>
    <lineage>
        <taxon>Eukaryota</taxon>
        <taxon>Fungi</taxon>
        <taxon>Dikarya</taxon>
        <taxon>Basidiomycota</taxon>
        <taxon>Agaricomycotina</taxon>
        <taxon>Agaricomycetes</taxon>
        <taxon>Sistotremastrales</taxon>
        <taxon>Sistotremastraceae</taxon>
        <taxon>Sistotremastrum</taxon>
    </lineage>
</organism>
<dbReference type="Proteomes" id="UP000076798">
    <property type="component" value="Unassembled WGS sequence"/>
</dbReference>
<dbReference type="Gene3D" id="3.40.50.300">
    <property type="entry name" value="P-loop containing nucleotide triphosphate hydrolases"/>
    <property type="match status" value="1"/>
</dbReference>
<dbReference type="PANTHER" id="PTHR47691:SF3">
    <property type="entry name" value="HTH-TYPE TRANSCRIPTIONAL REGULATOR RV0890C-RELATED"/>
    <property type="match status" value="1"/>
</dbReference>
<dbReference type="InterPro" id="IPR011990">
    <property type="entry name" value="TPR-like_helical_dom_sf"/>
</dbReference>
<reference evidence="2 3" key="1">
    <citation type="journal article" date="2016" name="Mol. Biol. Evol.">
        <title>Comparative Genomics of Early-Diverging Mushroom-Forming Fungi Provides Insights into the Origins of Lignocellulose Decay Capabilities.</title>
        <authorList>
            <person name="Nagy L.G."/>
            <person name="Riley R."/>
            <person name="Tritt A."/>
            <person name="Adam C."/>
            <person name="Daum C."/>
            <person name="Floudas D."/>
            <person name="Sun H."/>
            <person name="Yadav J.S."/>
            <person name="Pangilinan J."/>
            <person name="Larsson K.H."/>
            <person name="Matsuura K."/>
            <person name="Barry K."/>
            <person name="Labutti K."/>
            <person name="Kuo R."/>
            <person name="Ohm R.A."/>
            <person name="Bhattacharya S.S."/>
            <person name="Shirouzu T."/>
            <person name="Yoshinaga Y."/>
            <person name="Martin F.M."/>
            <person name="Grigoriev I.V."/>
            <person name="Hibbett D.S."/>
        </authorList>
    </citation>
    <scope>NUCLEOTIDE SEQUENCE [LARGE SCALE GENOMIC DNA]</scope>
    <source>
        <strain evidence="2 3">HHB10207 ss-3</strain>
    </source>
</reference>
<dbReference type="InterPro" id="IPR049052">
    <property type="entry name" value="nSTAND1"/>
</dbReference>
<name>A0A165ZMV5_9AGAM</name>
<gene>
    <name evidence="2" type="ORF">SISSUDRAFT_1036273</name>
</gene>
<dbReference type="InterPro" id="IPR027417">
    <property type="entry name" value="P-loop_NTPase"/>
</dbReference>
<protein>
    <recommendedName>
        <fullName evidence="1">Novel STAND NTPase 1 domain-containing protein</fullName>
    </recommendedName>
</protein>
<proteinExistence type="predicted"/>
<evidence type="ECO:0000313" key="2">
    <source>
        <dbReference type="EMBL" id="KZT34465.1"/>
    </source>
</evidence>
<dbReference type="InterPro" id="IPR019734">
    <property type="entry name" value="TPR_rpt"/>
</dbReference>
<dbReference type="Gene3D" id="1.25.40.10">
    <property type="entry name" value="Tetratricopeptide repeat domain"/>
    <property type="match status" value="2"/>
</dbReference>
<keyword evidence="3" id="KW-1185">Reference proteome</keyword>
<sequence length="1045" mass="115468">MSRNSSVRQHPRLPSVAVAALRDLGALASSRSPYVGSIASEAVALYETIQASKGVDQELQWLGCKVADVAWAVVDSLQNSSDVPSAELVAFASQLMGILENISRHVHAAHAKDAISKILGSATNLKSVGALARDLDMCLETFNRQIGMKNLRLAVQRSQRADEVQNVLDQAMAEQQEMMRAGELIISSVAPVSQNPVYQKLPPKPQIFFGRSESLEQLKSHICSATARHTIILGTGGIGKTSLAVSAIHEPDCIAIYGESRIFLSCEPLSNADALLAAIADSYGIGRGHVISDLTEVLSEGVRSLLVLDNFETLWEDASRTQAVESVLSDLSGIAGLTLLITMRGSQRPSNVDWAKPFIPPLTSLTPAAAKATFMAISDSQCPEDDVDDVLALLDNVPLAVTLMANLAQHTPCTELLARWNHDKTSMVNRGLSGDRLSSLDMSIRLSLTSERMIRTPHAIEILKILALMPDGLSKDQVLQMCSNRNDAWQSMSTLRQVALIYDDLTRSRGGSQGVLRVLTPIREHITRYLEVASCHFYPVLEHYLHFAESSPFSSKSSPDDRDWSDLRFQLGNVSVVFMKALSEEQQVPRTIRALLGLGELLNLSGVSRQLASIALEAARRCNNKSLEADCLLAVAEFAWFPNQDYSVKKCLLEEATTIYRDLNVPQDAVQMGRCIDLLSEMFFRSGELEKGISLSLEAVSILAQTVDVGAHVTALWRLSRWYGMTQQLQPGIQHATSALKLATEHHLYSLLPRIHYSLAFIHVRRYDFAPSEYHLHAMSRCQKLILGDETKQAAQAANTRGEILLLRSRMDEAEAAFDRAHYIFKRIGLKNYKADHHFRRGELAMRKWEHDKALKHFQISMKLYQDMQYPCVSRCLVKFGEVEIQRGNFSTAVAHLNEARRVCRTNGELSLGTEALALGMMGDADLHSGFPADALAHFVPSLIIHVRENDLLDIACGIRRIGEYLAAVHDFQSAKSCFAVAFGLLEPTGVLSFVAECHERRGACAVSEANSEEAHIHYSQALTLYKEIGLKELAIRCERRLSEL</sequence>
<accession>A0A165ZMV5</accession>
<evidence type="ECO:0000259" key="1">
    <source>
        <dbReference type="Pfam" id="PF20703"/>
    </source>
</evidence>
<dbReference type="AlphaFoldDB" id="A0A165ZMV5"/>
<feature type="domain" description="Novel STAND NTPase 1" evidence="1">
    <location>
        <begin position="206"/>
        <end position="345"/>
    </location>
</feature>
<dbReference type="SMART" id="SM00028">
    <property type="entry name" value="TPR"/>
    <property type="match status" value="4"/>
</dbReference>
<evidence type="ECO:0000313" key="3">
    <source>
        <dbReference type="Proteomes" id="UP000076798"/>
    </source>
</evidence>
<dbReference type="EMBL" id="KV428180">
    <property type="protein sequence ID" value="KZT34465.1"/>
    <property type="molecule type" value="Genomic_DNA"/>
</dbReference>
<dbReference type="Pfam" id="PF20703">
    <property type="entry name" value="nSTAND1"/>
    <property type="match status" value="1"/>
</dbReference>
<dbReference type="PANTHER" id="PTHR47691">
    <property type="entry name" value="REGULATOR-RELATED"/>
    <property type="match status" value="1"/>
</dbReference>